<dbReference type="InterPro" id="IPR002126">
    <property type="entry name" value="Cadherin-like_dom"/>
</dbReference>
<keyword evidence="5 23" id="KW-0812">Transmembrane</keyword>
<dbReference type="Gene3D" id="2.60.120.200">
    <property type="match status" value="1"/>
</dbReference>
<dbReference type="GO" id="GO:0005789">
    <property type="term" value="C:endoplasmic reticulum membrane"/>
    <property type="evidence" value="ECO:0007669"/>
    <property type="project" value="UniProtKB-SubCell"/>
</dbReference>
<dbReference type="Pfam" id="PF19699">
    <property type="entry name" value="CLSTN_C"/>
    <property type="match status" value="2"/>
</dbReference>
<dbReference type="GO" id="GO:0030425">
    <property type="term" value="C:dendrite"/>
    <property type="evidence" value="ECO:0007669"/>
    <property type="project" value="UniProtKB-SubCell"/>
</dbReference>
<evidence type="ECO:0000256" key="19">
    <source>
        <dbReference type="ARBA" id="ARBA00035015"/>
    </source>
</evidence>
<feature type="domain" description="Cadherin" evidence="24">
    <location>
        <begin position="108"/>
        <end position="232"/>
    </location>
</feature>
<feature type="compositionally biased region" description="Basic and acidic residues" evidence="22">
    <location>
        <begin position="680"/>
        <end position="694"/>
    </location>
</feature>
<dbReference type="SUPFAM" id="SSF49313">
    <property type="entry name" value="Cadherin-like"/>
    <property type="match status" value="2"/>
</dbReference>
<feature type="region of interest" description="Disordered" evidence="22">
    <location>
        <begin position="828"/>
        <end position="849"/>
    </location>
</feature>
<evidence type="ECO:0000256" key="13">
    <source>
        <dbReference type="ARBA" id="ARBA00023034"/>
    </source>
</evidence>
<keyword evidence="6" id="KW-0732">Signal</keyword>
<keyword evidence="14 23" id="KW-0472">Membrane</keyword>
<keyword evidence="12" id="KW-0770">Synapse</keyword>
<evidence type="ECO:0000256" key="9">
    <source>
        <dbReference type="ARBA" id="ARBA00022837"/>
    </source>
</evidence>
<feature type="region of interest" description="Disordered" evidence="22">
    <location>
        <begin position="563"/>
        <end position="629"/>
    </location>
</feature>
<dbReference type="OrthoDB" id="10012272at2759"/>
<dbReference type="Gene3D" id="2.60.40.60">
    <property type="entry name" value="Cadherins"/>
    <property type="match status" value="2"/>
</dbReference>
<keyword evidence="16" id="KW-0628">Postsynaptic cell membrane</keyword>
<evidence type="ECO:0000256" key="7">
    <source>
        <dbReference type="ARBA" id="ARBA00022737"/>
    </source>
</evidence>
<dbReference type="GO" id="GO:0007156">
    <property type="term" value="P:homophilic cell adhesion via plasma membrane adhesion molecules"/>
    <property type="evidence" value="ECO:0007669"/>
    <property type="project" value="InterPro"/>
</dbReference>
<dbReference type="GO" id="GO:0050806">
    <property type="term" value="P:positive regulation of synaptic transmission"/>
    <property type="evidence" value="ECO:0007669"/>
    <property type="project" value="TreeGrafter"/>
</dbReference>
<keyword evidence="15" id="KW-0325">Glycoprotein</keyword>
<evidence type="ECO:0000256" key="10">
    <source>
        <dbReference type="ARBA" id="ARBA00022889"/>
    </source>
</evidence>
<dbReference type="GO" id="GO:0000139">
    <property type="term" value="C:Golgi membrane"/>
    <property type="evidence" value="ECO:0007669"/>
    <property type="project" value="UniProtKB-SubCell"/>
</dbReference>
<comment type="similarity">
    <text evidence="19">Belongs to the calsyntenin family.</text>
</comment>
<dbReference type="InterPro" id="IPR045588">
    <property type="entry name" value="CLSTN_C"/>
</dbReference>
<dbReference type="InterPro" id="IPR013320">
    <property type="entry name" value="ConA-like_dom_sf"/>
</dbReference>
<evidence type="ECO:0000256" key="5">
    <source>
        <dbReference type="ARBA" id="ARBA00022692"/>
    </source>
</evidence>
<reference evidence="25" key="2">
    <citation type="submission" date="2004-02" db="EMBL/GenBank/DDBJ databases">
        <authorList>
            <consortium name="Genoscope"/>
            <consortium name="Whitehead Institute Centre for Genome Research"/>
        </authorList>
    </citation>
    <scope>NUCLEOTIDE SEQUENCE</scope>
</reference>
<evidence type="ECO:0000256" key="8">
    <source>
        <dbReference type="ARBA" id="ARBA00022824"/>
    </source>
</evidence>
<evidence type="ECO:0000256" key="6">
    <source>
        <dbReference type="ARBA" id="ARBA00022729"/>
    </source>
</evidence>
<dbReference type="GO" id="GO:0051965">
    <property type="term" value="P:positive regulation of synapse assembly"/>
    <property type="evidence" value="ECO:0007669"/>
    <property type="project" value="TreeGrafter"/>
</dbReference>
<dbReference type="FunFam" id="2.60.40.60:FF:000062">
    <property type="entry name" value="Calsyntenin 3"/>
    <property type="match status" value="1"/>
</dbReference>
<feature type="compositionally biased region" description="Basic residues" evidence="22">
    <location>
        <begin position="659"/>
        <end position="671"/>
    </location>
</feature>
<dbReference type="GO" id="GO:0005509">
    <property type="term" value="F:calcium ion binding"/>
    <property type="evidence" value="ECO:0007669"/>
    <property type="project" value="UniProtKB-UniRule"/>
</dbReference>
<dbReference type="AlphaFoldDB" id="Q4RYX0"/>
<feature type="domain" description="Cadherin" evidence="24">
    <location>
        <begin position="30"/>
        <end position="107"/>
    </location>
</feature>
<evidence type="ECO:0000256" key="16">
    <source>
        <dbReference type="ARBA" id="ARBA00023257"/>
    </source>
</evidence>
<evidence type="ECO:0000256" key="23">
    <source>
        <dbReference type="SAM" id="Phobius"/>
    </source>
</evidence>
<evidence type="ECO:0000256" key="11">
    <source>
        <dbReference type="ARBA" id="ARBA00022989"/>
    </source>
</evidence>
<dbReference type="CDD" id="cd11304">
    <property type="entry name" value="Cadherin_repeat"/>
    <property type="match status" value="2"/>
</dbReference>
<evidence type="ECO:0000256" key="3">
    <source>
        <dbReference type="ARBA" id="ARBA00004614"/>
    </source>
</evidence>
<keyword evidence="17" id="KW-0966">Cell projection</keyword>
<evidence type="ECO:0000313" key="25">
    <source>
        <dbReference type="EMBL" id="CAG06412.1"/>
    </source>
</evidence>
<feature type="region of interest" description="Disordered" evidence="22">
    <location>
        <begin position="659"/>
        <end position="717"/>
    </location>
</feature>
<reference evidence="25" key="1">
    <citation type="journal article" date="2004" name="Nature">
        <title>Genome duplication in the teleost fish Tetraodon nigroviridis reveals the early vertebrate proto-karyotype.</title>
        <authorList>
            <person name="Jaillon O."/>
            <person name="Aury J.-M."/>
            <person name="Brunet F."/>
            <person name="Petit J.-L."/>
            <person name="Stange-Thomann N."/>
            <person name="Mauceli E."/>
            <person name="Bouneau L."/>
            <person name="Fischer C."/>
            <person name="Ozouf-Costaz C."/>
            <person name="Bernot A."/>
            <person name="Nicaud S."/>
            <person name="Jaffe D."/>
            <person name="Fisher S."/>
            <person name="Lutfalla G."/>
            <person name="Dossat C."/>
            <person name="Segurens B."/>
            <person name="Dasilva C."/>
            <person name="Salanoubat M."/>
            <person name="Levy M."/>
            <person name="Boudet N."/>
            <person name="Castellano S."/>
            <person name="Anthouard V."/>
            <person name="Jubin C."/>
            <person name="Castelli V."/>
            <person name="Katinka M."/>
            <person name="Vacherie B."/>
            <person name="Biemont C."/>
            <person name="Skalli Z."/>
            <person name="Cattolico L."/>
            <person name="Poulain J."/>
            <person name="De Berardinis V."/>
            <person name="Cruaud C."/>
            <person name="Duprat S."/>
            <person name="Brottier P."/>
            <person name="Coutanceau J.-P."/>
            <person name="Gouzy J."/>
            <person name="Parra G."/>
            <person name="Lardier G."/>
            <person name="Chapple C."/>
            <person name="McKernan K.J."/>
            <person name="McEwan P."/>
            <person name="Bosak S."/>
            <person name="Kellis M."/>
            <person name="Volff J.-N."/>
            <person name="Guigo R."/>
            <person name="Zody M.C."/>
            <person name="Mesirov J."/>
            <person name="Lindblad-Toh K."/>
            <person name="Birren B."/>
            <person name="Nusbaum C."/>
            <person name="Kahn D."/>
            <person name="Robinson-Rechavi M."/>
            <person name="Laudet V."/>
            <person name="Schachter V."/>
            <person name="Quetier F."/>
            <person name="Saurin W."/>
            <person name="Scarpelli C."/>
            <person name="Wincker P."/>
            <person name="Lander E.S."/>
            <person name="Weissenbach J."/>
            <person name="Roest Crollius H."/>
        </authorList>
    </citation>
    <scope>NUCLEOTIDE SEQUENCE [LARGE SCALE GENOMIC DNA]</scope>
</reference>
<sequence>MPKGNVRVSGNGDRGEGKNETNKEGEICAFNIQGLESPFEAVVLNGTSGEGQLRARGLVDCEAQKEYTFIIQAHDCGSGPGGAEGKKSHKAAVHIQVNDVNEFAPVFRESEYRASVIEGKIYDNILQVEATDQDCSPQYSQICNYQITTARTPFAIDRNAAFAEGFCCLDKNQRRWDEGHDHRWNIRNTEKLSYDRQQQYEIQVTAWDCGQKRALQSVPVRIDVKPVCKPGWQGGFSNHREDQKCNQSDGVKVGQGHFWTSIKCLIIGTGIGTNTWIMSRGLEASSCFPRCTWRPVVVPCHRQGRRWSCRPATSAKAATVRLTRRSLCKNSAVGASSGSTDLLPAPSTATNWTASLVTDSGRDSELIFRFDGRQAAKIPDWVVPQNLTDHFTIATWMKHGPSPGLRAEKETLLCNSDKTEMNRHHYSLYVHNCRLVFLLRRDFTQVDTFRPAEFHWKLEQSKYKRKKASTEDRSAIKSGTYYVINVEFPVVTLYVDGVTYDPYLVTDDWPIHPSQIDVQLTVGACWQGERPVQTRQSPVQNQPFQEELRRWGGEEAALHSVFPGQPVWTDHSTREDREPEGHFLSAGLQRGPGHQLPGKSGQEHQVPLQPSPVYSGDGGRGSGQHEHRHEEGFLHQLSPVPDTRRPPSAHLHIRTVFRRGHVYHHPRHRRRGDGAAAQRAQDHHQRSRQADSARVRLQSVGRDRSVPGPPHRQHARQPEVLEEIIHNLDYCDILVLGEELRPEEESLQVEGGALLGKHLDATNSTSGVSVYGVDSMSSYEQVIRQVRYQHWQPTQLAERRFQLTCSELNGRYTSNEFKLEVSKTRTRLRSGGDVRPPETVASVPSPPNQVSVLRGSDPGEHISHIVAPPQYMQVRRPSMLHDLYPSHSSAVPSAATVVIVMCIAALVVVVVLGIYRIHLTHQQEVKLEETAKEAGTSWDDSALTITVNPMEVREEGSDES</sequence>
<dbReference type="GO" id="GO:0009986">
    <property type="term" value="C:cell surface"/>
    <property type="evidence" value="ECO:0007669"/>
    <property type="project" value="TreeGrafter"/>
</dbReference>
<comment type="caution">
    <text evidence="25">The sequence shown here is derived from an EMBL/GenBank/DDBJ whole genome shotgun (WGS) entry which is preliminary data.</text>
</comment>
<evidence type="ECO:0000256" key="22">
    <source>
        <dbReference type="SAM" id="MobiDB-lite"/>
    </source>
</evidence>
<feature type="compositionally biased region" description="Basic and acidic residues" evidence="22">
    <location>
        <begin position="571"/>
        <end position="581"/>
    </location>
</feature>
<keyword evidence="9 21" id="KW-0106">Calcium</keyword>
<dbReference type="KEGG" id="tng:GSTEN00026755G001"/>
<keyword evidence="13" id="KW-0333">Golgi apparatus</keyword>
<keyword evidence="7" id="KW-0677">Repeat</keyword>
<dbReference type="PROSITE" id="PS50268">
    <property type="entry name" value="CADHERIN_2"/>
    <property type="match status" value="2"/>
</dbReference>
<keyword evidence="10" id="KW-0130">Cell adhesion</keyword>
<dbReference type="InterPro" id="IPR015919">
    <property type="entry name" value="Cadherin-like_sf"/>
</dbReference>
<dbReference type="EMBL" id="CAAE01014974">
    <property type="protein sequence ID" value="CAG06412.1"/>
    <property type="molecule type" value="Genomic_DNA"/>
</dbReference>
<dbReference type="PANTHER" id="PTHR14139:SF3">
    <property type="entry name" value="CALSYNTENIN-2"/>
    <property type="match status" value="1"/>
</dbReference>
<evidence type="ECO:0000256" key="14">
    <source>
        <dbReference type="ARBA" id="ARBA00023136"/>
    </source>
</evidence>
<evidence type="ECO:0000256" key="15">
    <source>
        <dbReference type="ARBA" id="ARBA00023180"/>
    </source>
</evidence>
<evidence type="ECO:0000256" key="18">
    <source>
        <dbReference type="ARBA" id="ARBA00035006"/>
    </source>
</evidence>
<evidence type="ECO:0000256" key="4">
    <source>
        <dbReference type="ARBA" id="ARBA00022475"/>
    </source>
</evidence>
<dbReference type="FunFam" id="2.60.120.200:FF:000029">
    <property type="entry name" value="Calsyntenin 2"/>
    <property type="match status" value="1"/>
</dbReference>
<gene>
    <name evidence="25" type="ORF">GSTENG00026755001</name>
</gene>
<accession>Q4RYX0</accession>
<organism evidence="25">
    <name type="scientific">Tetraodon nigroviridis</name>
    <name type="common">Spotted green pufferfish</name>
    <name type="synonym">Chelonodon nigroviridis</name>
    <dbReference type="NCBI Taxonomy" id="99883"/>
    <lineage>
        <taxon>Eukaryota</taxon>
        <taxon>Metazoa</taxon>
        <taxon>Chordata</taxon>
        <taxon>Craniata</taxon>
        <taxon>Vertebrata</taxon>
        <taxon>Euteleostomi</taxon>
        <taxon>Actinopterygii</taxon>
        <taxon>Neopterygii</taxon>
        <taxon>Teleostei</taxon>
        <taxon>Neoteleostei</taxon>
        <taxon>Acanthomorphata</taxon>
        <taxon>Eupercaria</taxon>
        <taxon>Tetraodontiformes</taxon>
        <taxon>Tetradontoidea</taxon>
        <taxon>Tetraodontidae</taxon>
        <taxon>Tetraodon</taxon>
    </lineage>
</organism>
<feature type="region of interest" description="Disordered" evidence="22">
    <location>
        <begin position="1"/>
        <end position="22"/>
    </location>
</feature>
<name>Q4RYX0_TETNG</name>
<evidence type="ECO:0000256" key="21">
    <source>
        <dbReference type="PROSITE-ProRule" id="PRU00043"/>
    </source>
</evidence>
<dbReference type="FunFam" id="2.60.40.60:FF:000025">
    <property type="entry name" value="Calsyntenin 1"/>
    <property type="match status" value="1"/>
</dbReference>
<feature type="transmembrane region" description="Helical" evidence="23">
    <location>
        <begin position="894"/>
        <end position="915"/>
    </location>
</feature>
<dbReference type="SMART" id="SM00112">
    <property type="entry name" value="CA"/>
    <property type="match status" value="1"/>
</dbReference>
<evidence type="ECO:0000256" key="12">
    <source>
        <dbReference type="ARBA" id="ARBA00023018"/>
    </source>
</evidence>
<keyword evidence="8" id="KW-0256">Endoplasmic reticulum</keyword>
<evidence type="ECO:0000256" key="17">
    <source>
        <dbReference type="ARBA" id="ARBA00023273"/>
    </source>
</evidence>
<evidence type="ECO:0000256" key="20">
    <source>
        <dbReference type="ARBA" id="ARBA00069677"/>
    </source>
</evidence>
<comment type="subcellular location">
    <subcellularLocation>
        <location evidence="2">Cell projection</location>
        <location evidence="2">Dendrite</location>
    </subcellularLocation>
    <subcellularLocation>
        <location evidence="1">Endoplasmic reticulum membrane</location>
        <topology evidence="1">Single-pass type I membrane protein</topology>
    </subcellularLocation>
    <subcellularLocation>
        <location evidence="3">Golgi apparatus membrane</location>
        <topology evidence="3">Single-pass type I membrane protein</topology>
    </subcellularLocation>
    <subcellularLocation>
        <location evidence="18">Postsynaptic cell membrane</location>
        <topology evidence="18">Single-pass type I membrane protein</topology>
    </subcellularLocation>
</comment>
<evidence type="ECO:0000256" key="1">
    <source>
        <dbReference type="ARBA" id="ARBA00004115"/>
    </source>
</evidence>
<dbReference type="SUPFAM" id="SSF49899">
    <property type="entry name" value="Concanavalin A-like lectins/glucanases"/>
    <property type="match status" value="1"/>
</dbReference>
<protein>
    <recommendedName>
        <fullName evidence="20">Calsyntenin-2</fullName>
    </recommendedName>
</protein>
<evidence type="ECO:0000259" key="24">
    <source>
        <dbReference type="PROSITE" id="PS50268"/>
    </source>
</evidence>
<proteinExistence type="inferred from homology"/>
<dbReference type="PRINTS" id="PR00205">
    <property type="entry name" value="CADHERIN"/>
</dbReference>
<feature type="compositionally biased region" description="Basic and acidic residues" evidence="22">
    <location>
        <begin position="13"/>
        <end position="22"/>
    </location>
</feature>
<evidence type="ECO:0000256" key="2">
    <source>
        <dbReference type="ARBA" id="ARBA00004279"/>
    </source>
</evidence>
<keyword evidence="4" id="KW-1003">Cell membrane</keyword>
<keyword evidence="11 23" id="KW-1133">Transmembrane helix</keyword>
<dbReference type="GO" id="GO:0045211">
    <property type="term" value="C:postsynaptic membrane"/>
    <property type="evidence" value="ECO:0007669"/>
    <property type="project" value="UniProtKB-SubCell"/>
</dbReference>
<dbReference type="PANTHER" id="PTHR14139">
    <property type="entry name" value="CALSYNTENIN"/>
    <property type="match status" value="1"/>
</dbReference>